<dbReference type="KEGG" id="dsf:UWK_01226"/>
<dbReference type="AlphaFoldDB" id="M1NDF8"/>
<proteinExistence type="predicted"/>
<evidence type="ECO:0000313" key="2">
    <source>
        <dbReference type="Proteomes" id="UP000011721"/>
    </source>
</evidence>
<dbReference type="HOGENOM" id="CLU_099442_0_0_7"/>
<gene>
    <name evidence="1" type="ordered locus">UWK_01226</name>
</gene>
<accession>M1NDF8</accession>
<dbReference type="PATRIC" id="fig|1167006.5.peg.1357"/>
<dbReference type="Proteomes" id="UP000011721">
    <property type="component" value="Chromosome"/>
</dbReference>
<sequence length="182" mass="20784">MLKPQDIYVLLKLVVNGERPWSYADLAVELGVSPSQVHASVKRALEAQLAVKYYDQIAPQYRNLEEFLVHGLKYVFWAKPGEMTRGFLTAYAAPPLDKMIASRWSSQDPPLVWPDPEGEVRGLALMPLYKKAPKAARQDPEFYELLALVDAIRAGRAREREIAINELRDRLDKYASYSKSQY</sequence>
<name>M1NDF8_DESSD</name>
<dbReference type="eggNOG" id="ENOG502ZI89">
    <property type="taxonomic scope" value="Bacteria"/>
</dbReference>
<keyword evidence="2" id="KW-1185">Reference proteome</keyword>
<reference evidence="2" key="1">
    <citation type="journal article" date="2013" name="Stand. Genomic Sci.">
        <title>Complete genome sequence of Desulfocapsa sulfexigens, a marine deltaproteobacterium specialized in disproportionating inorganic sulfur compounds.</title>
        <authorList>
            <person name="Finster K.W."/>
            <person name="Kjeldsen K.U."/>
            <person name="Kube M."/>
            <person name="Reinhardt R."/>
            <person name="Mussmann M."/>
            <person name="Amann R."/>
            <person name="Schreiber L."/>
        </authorList>
    </citation>
    <scope>NUCLEOTIDE SEQUENCE [LARGE SCALE GENOMIC DNA]</scope>
    <source>
        <strain evidence="2">DSM 10523 / SB164P1</strain>
    </source>
</reference>
<evidence type="ECO:0000313" key="1">
    <source>
        <dbReference type="EMBL" id="AGF77794.1"/>
    </source>
</evidence>
<dbReference type="OrthoDB" id="194359at2"/>
<dbReference type="EMBL" id="CP003985">
    <property type="protein sequence ID" value="AGF77794.1"/>
    <property type="molecule type" value="Genomic_DNA"/>
</dbReference>
<organism evidence="1 2">
    <name type="scientific">Desulfocapsa sulfexigens (strain DSM 10523 / SB164P1)</name>
    <dbReference type="NCBI Taxonomy" id="1167006"/>
    <lineage>
        <taxon>Bacteria</taxon>
        <taxon>Pseudomonadati</taxon>
        <taxon>Thermodesulfobacteriota</taxon>
        <taxon>Desulfobulbia</taxon>
        <taxon>Desulfobulbales</taxon>
        <taxon>Desulfocapsaceae</taxon>
        <taxon>Desulfocapsa</taxon>
    </lineage>
</organism>
<protein>
    <submittedName>
        <fullName evidence="1">Uncharacterized protein</fullName>
    </submittedName>
</protein>
<dbReference type="RefSeq" id="WP_015403488.1">
    <property type="nucleotide sequence ID" value="NC_020304.1"/>
</dbReference>
<dbReference type="STRING" id="1167006.UWK_01226"/>